<organism evidence="1 2">
    <name type="scientific">Actinokineospora diospyrosa</name>
    <dbReference type="NCBI Taxonomy" id="103728"/>
    <lineage>
        <taxon>Bacteria</taxon>
        <taxon>Bacillati</taxon>
        <taxon>Actinomycetota</taxon>
        <taxon>Actinomycetes</taxon>
        <taxon>Pseudonocardiales</taxon>
        <taxon>Pseudonocardiaceae</taxon>
        <taxon>Actinokineospora</taxon>
    </lineage>
</organism>
<sequence length="64" mass="7091">MRQGPVIVDTFVTITADCPIRLETDTDGVDVHFNETITGQDLTVRFSRDALETLVNLIQVELSA</sequence>
<reference evidence="1 2" key="1">
    <citation type="submission" date="2022-06" db="EMBL/GenBank/DDBJ databases">
        <title>Genomic Encyclopedia of Archaeal and Bacterial Type Strains, Phase II (KMG-II): from individual species to whole genera.</title>
        <authorList>
            <person name="Goeker M."/>
        </authorList>
    </citation>
    <scope>NUCLEOTIDE SEQUENCE [LARGE SCALE GENOMIC DNA]</scope>
    <source>
        <strain evidence="1 2">DSM 44255</strain>
    </source>
</reference>
<protein>
    <submittedName>
        <fullName evidence="1">Uncharacterized protein</fullName>
    </submittedName>
</protein>
<evidence type="ECO:0000313" key="1">
    <source>
        <dbReference type="EMBL" id="MCP2273305.1"/>
    </source>
</evidence>
<accession>A0ABT1IKX4</accession>
<name>A0ABT1IKX4_9PSEU</name>
<proteinExistence type="predicted"/>
<keyword evidence="2" id="KW-1185">Reference proteome</keyword>
<dbReference type="Proteomes" id="UP001205185">
    <property type="component" value="Unassembled WGS sequence"/>
</dbReference>
<dbReference type="EMBL" id="JAMTCO010000016">
    <property type="protein sequence ID" value="MCP2273305.1"/>
    <property type="molecule type" value="Genomic_DNA"/>
</dbReference>
<comment type="caution">
    <text evidence="1">The sequence shown here is derived from an EMBL/GenBank/DDBJ whole genome shotgun (WGS) entry which is preliminary data.</text>
</comment>
<dbReference type="RefSeq" id="WP_253890511.1">
    <property type="nucleotide sequence ID" value="NZ_BAAAVB010000003.1"/>
</dbReference>
<gene>
    <name evidence="1" type="ORF">LV75_005834</name>
</gene>
<evidence type="ECO:0000313" key="2">
    <source>
        <dbReference type="Proteomes" id="UP001205185"/>
    </source>
</evidence>